<feature type="region of interest" description="Disordered" evidence="1">
    <location>
        <begin position="130"/>
        <end position="180"/>
    </location>
</feature>
<dbReference type="KEGG" id="hmp:K6T50_04030"/>
<dbReference type="PANTHER" id="PTHR15160">
    <property type="entry name" value="VON HIPPEL-LINDAU PROTEIN"/>
    <property type="match status" value="1"/>
</dbReference>
<dbReference type="GO" id="GO:0004518">
    <property type="term" value="F:nuclease activity"/>
    <property type="evidence" value="ECO:0007669"/>
    <property type="project" value="InterPro"/>
</dbReference>
<dbReference type="PANTHER" id="PTHR15160:SF1">
    <property type="entry name" value="VON HIPPEL-LINDAU DISEASE TUMOR SUPPRESSOR"/>
    <property type="match status" value="1"/>
</dbReference>
<name>A0A8T8WEP5_9EURY</name>
<dbReference type="Pfam" id="PF02577">
    <property type="entry name" value="BFN_dom"/>
    <property type="match status" value="1"/>
</dbReference>
<feature type="domain" description="BFN" evidence="2">
    <location>
        <begin position="2"/>
        <end position="138"/>
    </location>
</feature>
<evidence type="ECO:0000313" key="3">
    <source>
        <dbReference type="EMBL" id="QZP38325.1"/>
    </source>
</evidence>
<dbReference type="Proteomes" id="UP000826254">
    <property type="component" value="Chromosome"/>
</dbReference>
<dbReference type="EMBL" id="CP081958">
    <property type="protein sequence ID" value="QZP38325.1"/>
    <property type="molecule type" value="Genomic_DNA"/>
</dbReference>
<dbReference type="AlphaFoldDB" id="A0A8T8WEP5"/>
<dbReference type="InterPro" id="IPR036104">
    <property type="entry name" value="BFN_sf"/>
</dbReference>
<gene>
    <name evidence="3" type="ORF">K6T50_04030</name>
</gene>
<dbReference type="GeneID" id="67177282"/>
<evidence type="ECO:0000256" key="1">
    <source>
        <dbReference type="SAM" id="MobiDB-lite"/>
    </source>
</evidence>
<dbReference type="Gene3D" id="3.10.690.10">
    <property type="entry name" value="Bifunctional nuclease domain"/>
    <property type="match status" value="1"/>
</dbReference>
<reference evidence="3 4" key="1">
    <citation type="journal article" date="2021" name="Int. J. Syst. Evol. Microbiol.">
        <title>Halobaculum halophilum sp. nov. and Halobaculum salinum sp. nov., isolated from salt lake and saline soil.</title>
        <authorList>
            <person name="Cui H.L."/>
            <person name="Shi X.W."/>
            <person name="Yin X.M."/>
            <person name="Yang X.Y."/>
            <person name="Hou J."/>
            <person name="Zhu L."/>
        </authorList>
    </citation>
    <scope>NUCLEOTIDE SEQUENCE [LARGE SCALE GENOMIC DNA]</scope>
    <source>
        <strain evidence="3 4">NBRC 109044</strain>
    </source>
</reference>
<protein>
    <submittedName>
        <fullName evidence="3">Bifunctional nuclease family protein</fullName>
    </submittedName>
</protein>
<keyword evidence="4" id="KW-1185">Reference proteome</keyword>
<feature type="compositionally biased region" description="Basic and acidic residues" evidence="1">
    <location>
        <begin position="154"/>
        <end position="180"/>
    </location>
</feature>
<dbReference type="InterPro" id="IPR003729">
    <property type="entry name" value="Bi_nuclease_dom"/>
</dbReference>
<sequence>MDHEAEVAGIGVGAGPGGEEVPAVVLRARGEYLPIFVTPDQARSIRGALAGDQFDRPLTHDLLVEMVTEFGGAVDSVRIDDIVEGTFYGKLTAERYVDGEPDRFVFDARPSDAIAIAARLECPIRVSDEVVDAAGQPPESVDVDEDGDPDDDDDRPHGTDPDDRDPGRSESDADDDFRYR</sequence>
<dbReference type="PROSITE" id="PS51658">
    <property type="entry name" value="BFN"/>
    <property type="match status" value="1"/>
</dbReference>
<accession>A0A8T8WEP5</accession>
<proteinExistence type="predicted"/>
<evidence type="ECO:0000259" key="2">
    <source>
        <dbReference type="PROSITE" id="PS51658"/>
    </source>
</evidence>
<dbReference type="RefSeq" id="WP_222608126.1">
    <property type="nucleotide sequence ID" value="NZ_CP081958.1"/>
</dbReference>
<feature type="compositionally biased region" description="Acidic residues" evidence="1">
    <location>
        <begin position="141"/>
        <end position="153"/>
    </location>
</feature>
<organism evidence="3 4">
    <name type="scientific">Halobaculum magnesiiphilum</name>
    <dbReference type="NCBI Taxonomy" id="1017351"/>
    <lineage>
        <taxon>Archaea</taxon>
        <taxon>Methanobacteriati</taxon>
        <taxon>Methanobacteriota</taxon>
        <taxon>Stenosarchaea group</taxon>
        <taxon>Halobacteria</taxon>
        <taxon>Halobacteriales</taxon>
        <taxon>Haloferacaceae</taxon>
        <taxon>Halobaculum</taxon>
    </lineage>
</organism>
<dbReference type="SUPFAM" id="SSF103256">
    <property type="entry name" value="Hypothetical protein TM0160"/>
    <property type="match status" value="1"/>
</dbReference>
<evidence type="ECO:0000313" key="4">
    <source>
        <dbReference type="Proteomes" id="UP000826254"/>
    </source>
</evidence>